<gene>
    <name evidence="5" type="ORF">DIT97_18730</name>
    <name evidence="6" type="ORF">GmarT_14510</name>
</gene>
<dbReference type="Proteomes" id="UP000322887">
    <property type="component" value="Chromosome"/>
</dbReference>
<reference evidence="6 8" key="2">
    <citation type="submission" date="2019-08" db="EMBL/GenBank/DDBJ databases">
        <title>Deep-cultivation of Planctomycetes and their phenomic and genomic characterization uncovers novel biology.</title>
        <authorList>
            <person name="Wiegand S."/>
            <person name="Jogler M."/>
            <person name="Boedeker C."/>
            <person name="Pinto D."/>
            <person name="Vollmers J."/>
            <person name="Rivas-Marin E."/>
            <person name="Kohn T."/>
            <person name="Peeters S.H."/>
            <person name="Heuer A."/>
            <person name="Rast P."/>
            <person name="Oberbeckmann S."/>
            <person name="Bunk B."/>
            <person name="Jeske O."/>
            <person name="Meyerdierks A."/>
            <person name="Storesund J.E."/>
            <person name="Kallscheuer N."/>
            <person name="Luecker S."/>
            <person name="Lage O.M."/>
            <person name="Pohl T."/>
            <person name="Merkel B.J."/>
            <person name="Hornburger P."/>
            <person name="Mueller R.-W."/>
            <person name="Bruemmer F."/>
            <person name="Labrenz M."/>
            <person name="Spormann A.M."/>
            <person name="Op den Camp H."/>
            <person name="Overmann J."/>
            <person name="Amann R."/>
            <person name="Jetten M.S.M."/>
            <person name="Mascher T."/>
            <person name="Medema M.H."/>
            <person name="Devos D.P."/>
            <person name="Kaster A.-K."/>
            <person name="Ovreas L."/>
            <person name="Rohde M."/>
            <person name="Galperin M.Y."/>
            <person name="Jogler C."/>
        </authorList>
    </citation>
    <scope>NUCLEOTIDE SEQUENCE [LARGE SCALE GENOMIC DNA]</scope>
    <source>
        <strain evidence="6 8">DSM 8797</strain>
    </source>
</reference>
<keyword evidence="3 5" id="KW-0067">ATP-binding</keyword>
<protein>
    <submittedName>
        <fullName evidence="5">ABC transporter ATP-binding protein</fullName>
    </submittedName>
</protein>
<accession>A0A517X806</accession>
<evidence type="ECO:0000256" key="2">
    <source>
        <dbReference type="ARBA" id="ARBA00022741"/>
    </source>
</evidence>
<keyword evidence="1" id="KW-0813">Transport</keyword>
<evidence type="ECO:0000256" key="1">
    <source>
        <dbReference type="ARBA" id="ARBA00022448"/>
    </source>
</evidence>
<evidence type="ECO:0000313" key="7">
    <source>
        <dbReference type="Proteomes" id="UP000263642"/>
    </source>
</evidence>
<evidence type="ECO:0000313" key="5">
    <source>
        <dbReference type="EMBL" id="HCO24955.1"/>
    </source>
</evidence>
<dbReference type="SUPFAM" id="SSF52540">
    <property type="entry name" value="P-loop containing nucleoside triphosphate hydrolases"/>
    <property type="match status" value="1"/>
</dbReference>
<dbReference type="Gene3D" id="3.40.50.300">
    <property type="entry name" value="P-loop containing nucleotide triphosphate hydrolases"/>
    <property type="match status" value="1"/>
</dbReference>
<reference evidence="5 7" key="1">
    <citation type="journal article" date="2018" name="Nat. Biotechnol.">
        <title>A standardized bacterial taxonomy based on genome phylogeny substantially revises the tree of life.</title>
        <authorList>
            <person name="Parks D.H."/>
            <person name="Chuvochina M."/>
            <person name="Waite D.W."/>
            <person name="Rinke C."/>
            <person name="Skarshewski A."/>
            <person name="Chaumeil P.A."/>
            <person name="Hugenholtz P."/>
        </authorList>
    </citation>
    <scope>NUCLEOTIDE SEQUENCE [LARGE SCALE GENOMIC DNA]</scope>
    <source>
        <strain evidence="5">UBA9375</strain>
    </source>
</reference>
<dbReference type="PROSITE" id="PS00211">
    <property type="entry name" value="ABC_TRANSPORTER_1"/>
    <property type="match status" value="1"/>
</dbReference>
<dbReference type="InterPro" id="IPR003593">
    <property type="entry name" value="AAA+_ATPase"/>
</dbReference>
<dbReference type="PANTHER" id="PTHR43023:SF6">
    <property type="entry name" value="INTERMEMBRANE PHOSPHOLIPID TRANSPORT SYSTEM ATP-BINDING PROTEIN MLAF"/>
    <property type="match status" value="1"/>
</dbReference>
<evidence type="ECO:0000313" key="6">
    <source>
        <dbReference type="EMBL" id="QEG15609.1"/>
    </source>
</evidence>
<dbReference type="InterPro" id="IPR027417">
    <property type="entry name" value="P-loop_NTPase"/>
</dbReference>
<dbReference type="Pfam" id="PF00005">
    <property type="entry name" value="ABC_tran"/>
    <property type="match status" value="1"/>
</dbReference>
<evidence type="ECO:0000256" key="3">
    <source>
        <dbReference type="ARBA" id="ARBA00022840"/>
    </source>
</evidence>
<dbReference type="EMBL" id="DQAY01000114">
    <property type="protein sequence ID" value="HCO24955.1"/>
    <property type="molecule type" value="Genomic_DNA"/>
</dbReference>
<dbReference type="AlphaFoldDB" id="A0A3D3R815"/>
<dbReference type="PROSITE" id="PS50893">
    <property type="entry name" value="ABC_TRANSPORTER_2"/>
    <property type="match status" value="1"/>
</dbReference>
<dbReference type="EMBL" id="CP042910">
    <property type="protein sequence ID" value="QEG15609.1"/>
    <property type="molecule type" value="Genomic_DNA"/>
</dbReference>
<dbReference type="InterPro" id="IPR017871">
    <property type="entry name" value="ABC_transporter-like_CS"/>
</dbReference>
<evidence type="ECO:0000259" key="4">
    <source>
        <dbReference type="PROSITE" id="PS50893"/>
    </source>
</evidence>
<dbReference type="PANTHER" id="PTHR43023">
    <property type="entry name" value="PROTEIN TRIGALACTOSYLDIACYLGLYCEROL 3, CHLOROPLASTIC"/>
    <property type="match status" value="1"/>
</dbReference>
<dbReference type="SMART" id="SM00382">
    <property type="entry name" value="AAA"/>
    <property type="match status" value="1"/>
</dbReference>
<sequence>MNDRTANEGYVIELRNVSRQFGTQQVLRDVSFGVRRGETLVVIGESGCGKSVTMKMIMNLLQPSQGDVLWNDRSIADRSPRELHRDRLRIGYLFQGAALFDSLSVYENVAFGLKQNTRLKTEEIDQIVVERLREVGLSESISQKKPAQLSGGMKKRVGLARALAMTPEVMLYDEPTTGLDPVMTDVINELILQTRASRPVTSIVVTHDMSTVKKVADRIIMLYPLARLNATEDQIVFEGTAEEAFQSDLPRVHQFVHGEAGDRIRELAEAS</sequence>
<dbReference type="InterPro" id="IPR003439">
    <property type="entry name" value="ABC_transporter-like_ATP-bd"/>
</dbReference>
<dbReference type="GeneID" id="98646082"/>
<proteinExistence type="predicted"/>
<dbReference type="GO" id="GO:0016887">
    <property type="term" value="F:ATP hydrolysis activity"/>
    <property type="evidence" value="ECO:0007669"/>
    <property type="project" value="InterPro"/>
</dbReference>
<evidence type="ECO:0000313" key="8">
    <source>
        <dbReference type="Proteomes" id="UP000322887"/>
    </source>
</evidence>
<keyword evidence="2" id="KW-0547">Nucleotide-binding</keyword>
<organism evidence="5 7">
    <name type="scientific">Gimesia maris</name>
    <dbReference type="NCBI Taxonomy" id="122"/>
    <lineage>
        <taxon>Bacteria</taxon>
        <taxon>Pseudomonadati</taxon>
        <taxon>Planctomycetota</taxon>
        <taxon>Planctomycetia</taxon>
        <taxon>Planctomycetales</taxon>
        <taxon>Planctomycetaceae</taxon>
        <taxon>Gimesia</taxon>
    </lineage>
</organism>
<dbReference type="Proteomes" id="UP000263642">
    <property type="component" value="Unassembled WGS sequence"/>
</dbReference>
<keyword evidence="8" id="KW-1185">Reference proteome</keyword>
<name>A0A3D3R815_9PLAN</name>
<feature type="domain" description="ABC transporter" evidence="4">
    <location>
        <begin position="12"/>
        <end position="249"/>
    </location>
</feature>
<dbReference type="GO" id="GO:0005524">
    <property type="term" value="F:ATP binding"/>
    <property type="evidence" value="ECO:0007669"/>
    <property type="project" value="UniProtKB-KW"/>
</dbReference>
<accession>A0A3D3R815</accession>
<dbReference type="RefSeq" id="WP_002648574.1">
    <property type="nucleotide sequence ID" value="NZ_CAXAST010000002.1"/>
</dbReference>